<dbReference type="RefSeq" id="WP_277361950.1">
    <property type="nucleotide sequence ID" value="NZ_JAANXN010000002.1"/>
</dbReference>
<evidence type="ECO:0000313" key="2">
    <source>
        <dbReference type="Proteomes" id="UP001215461"/>
    </source>
</evidence>
<accession>A0ABD4XI65</accession>
<dbReference type="Proteomes" id="UP001215461">
    <property type="component" value="Unassembled WGS sequence"/>
</dbReference>
<comment type="caution">
    <text evidence="1">The sequence shown here is derived from an EMBL/GenBank/DDBJ whole genome shotgun (WGS) entry which is preliminary data.</text>
</comment>
<evidence type="ECO:0008006" key="3">
    <source>
        <dbReference type="Google" id="ProtNLM"/>
    </source>
</evidence>
<gene>
    <name evidence="1" type="ORF">G9403_02345</name>
</gene>
<name>A0ABD4XI65_WEIPA</name>
<sequence length="104" mass="11690">MRFNDNIQFYSESESHYDPKIGDYVGGVTLVGEEIANVTETGTETSVTAFGDISTRSLVIRFVNSIEYKWSYLTINGLETKYKPITTRQPLKNNTLIVGEMNGN</sequence>
<proteinExistence type="predicted"/>
<reference evidence="1 2" key="1">
    <citation type="submission" date="2020-03" db="EMBL/GenBank/DDBJ databases">
        <title>Comparative genomics of Weissella paramesenteroides.</title>
        <authorList>
            <person name="Kant R."/>
            <person name="Takala T."/>
            <person name="Saris P."/>
        </authorList>
    </citation>
    <scope>NUCLEOTIDE SEQUENCE [LARGE SCALE GENOMIC DNA]</scope>
    <source>
        <strain evidence="1 2">SJ27-4</strain>
    </source>
</reference>
<evidence type="ECO:0000313" key="1">
    <source>
        <dbReference type="EMBL" id="MDF8370503.1"/>
    </source>
</evidence>
<organism evidence="1 2">
    <name type="scientific">Weissella paramesenteroides</name>
    <name type="common">Leuconostoc paramesenteroides</name>
    <dbReference type="NCBI Taxonomy" id="1249"/>
    <lineage>
        <taxon>Bacteria</taxon>
        <taxon>Bacillati</taxon>
        <taxon>Bacillota</taxon>
        <taxon>Bacilli</taxon>
        <taxon>Lactobacillales</taxon>
        <taxon>Lactobacillaceae</taxon>
        <taxon>Weissella</taxon>
    </lineage>
</organism>
<dbReference type="AlphaFoldDB" id="A0ABD4XI65"/>
<protein>
    <recommendedName>
        <fullName evidence="3">Phage protein</fullName>
    </recommendedName>
</protein>
<dbReference type="EMBL" id="JAANXN010000002">
    <property type="protein sequence ID" value="MDF8370503.1"/>
    <property type="molecule type" value="Genomic_DNA"/>
</dbReference>